<evidence type="ECO:0000313" key="4">
    <source>
        <dbReference type="Proteomes" id="UP000033514"/>
    </source>
</evidence>
<feature type="coiled-coil region" evidence="1">
    <location>
        <begin position="91"/>
        <end position="118"/>
    </location>
</feature>
<reference evidence="3 4" key="1">
    <citation type="submission" date="2015-03" db="EMBL/GenBank/DDBJ databases">
        <authorList>
            <person name="Hassan Y.I."/>
            <person name="Lepp D."/>
            <person name="Zhou T."/>
        </authorList>
    </citation>
    <scope>NUCLEOTIDE SEQUENCE [LARGE SCALE GENOMIC DNA]</scope>
    <source>
        <strain evidence="3 4">GH2-10</strain>
    </source>
</reference>
<dbReference type="AlphaFoldDB" id="A0A0F5LHD0"/>
<feature type="transmembrane region" description="Helical" evidence="2">
    <location>
        <begin position="49"/>
        <end position="71"/>
    </location>
</feature>
<keyword evidence="2" id="KW-0812">Transmembrane</keyword>
<proteinExistence type="predicted"/>
<keyword evidence="2" id="KW-1133">Transmembrane helix</keyword>
<evidence type="ECO:0000256" key="1">
    <source>
        <dbReference type="SAM" id="Coils"/>
    </source>
</evidence>
<sequence length="119" mass="12512">MVQRLGAWDGRRRAISLGIFSNAVGALAAAGAAIAAWLTTSSGADLTQWALILAGVGGVFVAKGTIILALAERRPTQSSHDDAAHQLNTLENRMTARHKALVDRVNQLEAELAQLRASA</sequence>
<keyword evidence="4" id="KW-1185">Reference proteome</keyword>
<dbReference type="Proteomes" id="UP000033514">
    <property type="component" value="Unassembled WGS sequence"/>
</dbReference>
<evidence type="ECO:0000256" key="2">
    <source>
        <dbReference type="SAM" id="Phobius"/>
    </source>
</evidence>
<organism evidence="3 4">
    <name type="scientific">Devosia soli</name>
    <dbReference type="NCBI Taxonomy" id="361041"/>
    <lineage>
        <taxon>Bacteria</taxon>
        <taxon>Pseudomonadati</taxon>
        <taxon>Pseudomonadota</taxon>
        <taxon>Alphaproteobacteria</taxon>
        <taxon>Hyphomicrobiales</taxon>
        <taxon>Devosiaceae</taxon>
        <taxon>Devosia</taxon>
    </lineage>
</organism>
<dbReference type="RefSeq" id="WP_046141335.1">
    <property type="nucleotide sequence ID" value="NZ_LAJG01000005.1"/>
</dbReference>
<comment type="caution">
    <text evidence="3">The sequence shown here is derived from an EMBL/GenBank/DDBJ whole genome shotgun (WGS) entry which is preliminary data.</text>
</comment>
<evidence type="ECO:0000313" key="3">
    <source>
        <dbReference type="EMBL" id="KKB80987.1"/>
    </source>
</evidence>
<dbReference type="PATRIC" id="fig|361041.3.peg.3804"/>
<keyword evidence="1" id="KW-0175">Coiled coil</keyword>
<feature type="transmembrane region" description="Helical" evidence="2">
    <location>
        <begin position="14"/>
        <end position="37"/>
    </location>
</feature>
<dbReference type="EMBL" id="LAJG01000005">
    <property type="protein sequence ID" value="KKB80987.1"/>
    <property type="molecule type" value="Genomic_DNA"/>
</dbReference>
<protein>
    <submittedName>
        <fullName evidence="3">Uncharacterized protein</fullName>
    </submittedName>
</protein>
<dbReference type="OrthoDB" id="7950547at2"/>
<gene>
    <name evidence="3" type="ORF">VW35_02100</name>
</gene>
<name>A0A0F5LHD0_9HYPH</name>
<accession>A0A0F5LHD0</accession>
<keyword evidence="2" id="KW-0472">Membrane</keyword>